<dbReference type="Pfam" id="PF02902">
    <property type="entry name" value="Peptidase_C48"/>
    <property type="match status" value="1"/>
</dbReference>
<dbReference type="InterPro" id="IPR038765">
    <property type="entry name" value="Papain-like_cys_pep_sf"/>
</dbReference>
<evidence type="ECO:0000256" key="5">
    <source>
        <dbReference type="SAM" id="MobiDB-lite"/>
    </source>
</evidence>
<feature type="region of interest" description="Disordered" evidence="5">
    <location>
        <begin position="30"/>
        <end position="80"/>
    </location>
</feature>
<proteinExistence type="inferred from homology"/>
<dbReference type="PANTHER" id="PTHR33096">
    <property type="entry name" value="CXC2 DOMAIN-CONTAINING PROTEIN"/>
    <property type="match status" value="1"/>
</dbReference>
<dbReference type="GO" id="GO:0006508">
    <property type="term" value="P:proteolysis"/>
    <property type="evidence" value="ECO:0007669"/>
    <property type="project" value="UniProtKB-KW"/>
</dbReference>
<accession>A0A165F6P0</accession>
<comment type="similarity">
    <text evidence="1">Belongs to the peptidase C48 family.</text>
</comment>
<dbReference type="InterPro" id="IPR003653">
    <property type="entry name" value="Peptidase_C48_C"/>
</dbReference>
<dbReference type="Proteomes" id="UP000077266">
    <property type="component" value="Unassembled WGS sequence"/>
</dbReference>
<evidence type="ECO:0000256" key="4">
    <source>
        <dbReference type="SAM" id="Coils"/>
    </source>
</evidence>
<keyword evidence="4" id="KW-0175">Coiled coil</keyword>
<gene>
    <name evidence="7" type="ORF">EXIGLDRAFT_696648</name>
</gene>
<protein>
    <recommendedName>
        <fullName evidence="6">Ubiquitin-like protease family profile domain-containing protein</fullName>
    </recommendedName>
</protein>
<dbReference type="InterPro" id="IPR040521">
    <property type="entry name" value="KDZ"/>
</dbReference>
<dbReference type="Pfam" id="PF18758">
    <property type="entry name" value="KDZ"/>
    <property type="match status" value="1"/>
</dbReference>
<organism evidence="7 8">
    <name type="scientific">Exidia glandulosa HHB12029</name>
    <dbReference type="NCBI Taxonomy" id="1314781"/>
    <lineage>
        <taxon>Eukaryota</taxon>
        <taxon>Fungi</taxon>
        <taxon>Dikarya</taxon>
        <taxon>Basidiomycota</taxon>
        <taxon>Agaricomycotina</taxon>
        <taxon>Agaricomycetes</taxon>
        <taxon>Auriculariales</taxon>
        <taxon>Exidiaceae</taxon>
        <taxon>Exidia</taxon>
    </lineage>
</organism>
<dbReference type="GO" id="GO:0008234">
    <property type="term" value="F:cysteine-type peptidase activity"/>
    <property type="evidence" value="ECO:0007669"/>
    <property type="project" value="InterPro"/>
</dbReference>
<keyword evidence="3" id="KW-0378">Hydrolase</keyword>
<dbReference type="OrthoDB" id="3364670at2759"/>
<evidence type="ECO:0000259" key="6">
    <source>
        <dbReference type="PROSITE" id="PS50600"/>
    </source>
</evidence>
<dbReference type="EMBL" id="KV426099">
    <property type="protein sequence ID" value="KZV88475.1"/>
    <property type="molecule type" value="Genomic_DNA"/>
</dbReference>
<dbReference type="Gene3D" id="3.40.395.10">
    <property type="entry name" value="Adenoviral Proteinase, Chain A"/>
    <property type="match status" value="1"/>
</dbReference>
<reference evidence="7 8" key="1">
    <citation type="journal article" date="2016" name="Mol. Biol. Evol.">
        <title>Comparative Genomics of Early-Diverging Mushroom-Forming Fungi Provides Insights into the Origins of Lignocellulose Decay Capabilities.</title>
        <authorList>
            <person name="Nagy L.G."/>
            <person name="Riley R."/>
            <person name="Tritt A."/>
            <person name="Adam C."/>
            <person name="Daum C."/>
            <person name="Floudas D."/>
            <person name="Sun H."/>
            <person name="Yadav J.S."/>
            <person name="Pangilinan J."/>
            <person name="Larsson K.H."/>
            <person name="Matsuura K."/>
            <person name="Barry K."/>
            <person name="Labutti K."/>
            <person name="Kuo R."/>
            <person name="Ohm R.A."/>
            <person name="Bhattacharya S.S."/>
            <person name="Shirouzu T."/>
            <person name="Yoshinaga Y."/>
            <person name="Martin F.M."/>
            <person name="Grigoriev I.V."/>
            <person name="Hibbett D.S."/>
        </authorList>
    </citation>
    <scope>NUCLEOTIDE SEQUENCE [LARGE SCALE GENOMIC DNA]</scope>
    <source>
        <strain evidence="7 8">HHB12029</strain>
    </source>
</reference>
<feature type="coiled-coil region" evidence="4">
    <location>
        <begin position="730"/>
        <end position="757"/>
    </location>
</feature>
<evidence type="ECO:0000256" key="3">
    <source>
        <dbReference type="ARBA" id="ARBA00022801"/>
    </source>
</evidence>
<feature type="region of interest" description="Disordered" evidence="5">
    <location>
        <begin position="100"/>
        <end position="133"/>
    </location>
</feature>
<evidence type="ECO:0000313" key="7">
    <source>
        <dbReference type="EMBL" id="KZV88475.1"/>
    </source>
</evidence>
<dbReference type="SUPFAM" id="SSF54001">
    <property type="entry name" value="Cysteine proteinases"/>
    <property type="match status" value="1"/>
</dbReference>
<feature type="compositionally biased region" description="Acidic residues" evidence="5">
    <location>
        <begin position="110"/>
        <end position="122"/>
    </location>
</feature>
<feature type="region of interest" description="Disordered" evidence="5">
    <location>
        <begin position="301"/>
        <end position="326"/>
    </location>
</feature>
<dbReference type="InParanoid" id="A0A165F6P0"/>
<name>A0A165F6P0_EXIGL</name>
<sequence length="1330" mass="148338">MSSPSRHRVIHLADHVQFTKRGYIKGINRVSAHSRSAAPVPAGYAPKRKRRKRDEVLKPGYKGRGHDTSRLRKACPAQSTSAPVGAAAAAAPAVDSDALQGALDTGRGDDPDDGLPSEDYVEDVPLPRKRVAGPPKPEVLANYAGWTDLLPHLAQPLLEQGQGPNVCATCMPSRVCEVVCVDYDGFVLRSFSPCVHQTLQQALVRAGYFPSSPKSGAYGYSIVMLNLFLRLAARSSLSATAMAGGLHEHHKRRGFVLRNREGTPIQEGYRRTLQHALQWYELMLAQLESEGARRLHLSREATTQRDNEYQGASLASEHPPPRQPGAVGAAIPVPNDLHNLPFPTCDDTDVPMSVAEAEGAGASPVDGRAPSDVPSNTGSIEASAPQAPVPLRHRWMRLAIQMGRYMSGRSTIAQELVDKCPTCFAVHELGRPVADGCDFHVAADGNFNQRHYKISGDCPSFQYNPAYLVPDAFVQAVGDDLDEARGREPRPYAGEVPESVLKACDKAHKSGDGTRKKVHGDIHDDKGLMALICRHDIPMFVCNIDTPGEPQKYFFAMIIWFWLLLPSWSTIAGFYDVGCISARVAALYDILPAELMDLLIFVTPALHAYAHQWACQIVFSNRMRLGIGLTDGEGVERLWSRLRHVISMTRVSHRRRRLFVLDRRLVYIQAELRDELLRWNTKRRVALARKTKEAKEELAACGHDVGYLRLQWTLQRAVQLSIRHHPAPKLKKELQAIMALQDQISEVEERIDAADATLHDGPARSARTARHDLRELRSTHSTLTEQVERLYTHLDVGELFPEIQSYGFEFTRKLVLTYDAKFIVRDRATNRFLEWDTVDRASGGSLGTTQNQKMMRGMQRRQPALVNAITRYNNLCHELEALLPDEDDDFPLPQTLSLNLTELKEDPTLLEDVWLGTDSDTPRPAWLLDASVRRGIRAMHLLDRCSEERARLDREEQTLHDWLVGEIRAVNHALQQPQNGPYLLWLRYQHVRLEDLLAGCPKNVRADRKAPPRAVFWESVYATAGSTQRIAAGPGMELPSDIPDDDNESIDDVGDATAADVAFAIAWQQDGTIDQDEDDDEEVPGVLVTRPEDGRADVVDPFFPPAIESFGDAPTRPLTRSKGGRYKNLYVEPESMVRLRNGRMLNEEVVYASIVTMARACAPLDEEVAVFTTWTYAHHLSGRNGAYLLRSARDTDFWSKHVILVPLHDEPRVHWLLAAVYPHEGDIRIFDSLALRDAWEEHGKEVATMMTGLLQAAAAKCGLALTIPSKWRISPVMDSPVQTNGVDCGLWVIAAANAVIRTYRQPGMREVHMGDFRKHVYCILSSLGTS</sequence>
<dbReference type="STRING" id="1314781.A0A165F6P0"/>
<feature type="region of interest" description="Disordered" evidence="5">
    <location>
        <begin position="359"/>
        <end position="384"/>
    </location>
</feature>
<dbReference type="PROSITE" id="PS50600">
    <property type="entry name" value="ULP_PROTEASE"/>
    <property type="match status" value="1"/>
</dbReference>
<feature type="domain" description="Ubiquitin-like protease family profile" evidence="6">
    <location>
        <begin position="1129"/>
        <end position="1299"/>
    </location>
</feature>
<evidence type="ECO:0000313" key="8">
    <source>
        <dbReference type="Proteomes" id="UP000077266"/>
    </source>
</evidence>
<evidence type="ECO:0000256" key="2">
    <source>
        <dbReference type="ARBA" id="ARBA00022670"/>
    </source>
</evidence>
<dbReference type="PANTHER" id="PTHR33096:SF1">
    <property type="entry name" value="CXC1-LIKE CYSTEINE CLUSTER ASSOCIATED WITH KDZ TRANSPOSASES DOMAIN-CONTAINING PROTEIN"/>
    <property type="match status" value="1"/>
</dbReference>
<evidence type="ECO:0000256" key="1">
    <source>
        <dbReference type="ARBA" id="ARBA00005234"/>
    </source>
</evidence>
<dbReference type="GO" id="GO:0019783">
    <property type="term" value="F:ubiquitin-like protein peptidase activity"/>
    <property type="evidence" value="ECO:0007669"/>
    <property type="project" value="UniProtKB-ARBA"/>
</dbReference>
<keyword evidence="8" id="KW-1185">Reference proteome</keyword>
<keyword evidence="2" id="KW-0645">Protease</keyword>